<dbReference type="EMBL" id="FO082263">
    <property type="protein sequence ID" value="CCO20228.1"/>
    <property type="molecule type" value="Genomic_DNA"/>
</dbReference>
<dbReference type="AlphaFoldDB" id="K8FD84"/>
<dbReference type="KEGG" id="bpg:Bathy16g01710"/>
<evidence type="ECO:0000313" key="3">
    <source>
        <dbReference type="Proteomes" id="UP000198341"/>
    </source>
</evidence>
<evidence type="ECO:0000256" key="1">
    <source>
        <dbReference type="SAM" id="MobiDB-lite"/>
    </source>
</evidence>
<name>K8FD84_9CHLO</name>
<sequence>MNEALNVRISATKTLHSVSSSPLPFSSHVHLVSVKDSPTAFLFAHFVHECLKIQRNDKKNEDEEDSDDDENNKDEDTKNERNATKTTKTSSSRTSKRKRAAIVFVETMKPFETSISPHLRRKKAEFLYQKKEKFGIESIDCWSTPMAFNFNDDDDKEEEDEKEENVFTVNGARSSATSSLDGLYDLIAKKVSGTVGDDTIGRTMEECSRNGGASIFIDSLDVLAARTSEKAVVRFLVRLRAMENVALVTGCQAAEDVEDGFLDEDDRERGTMQLLIENLADVTLTTSKLPSEGGNKGELVKVVTRHRTVDSKYLDWDGSVVDGNRTLLDEENGGSRRPGGKFSHVTAGISSGRNFDDDDDDELTFSLTTECVATISELGAKCERYSFSL</sequence>
<dbReference type="RefSeq" id="XP_007508611.1">
    <property type="nucleotide sequence ID" value="XM_007508549.1"/>
</dbReference>
<proteinExistence type="predicted"/>
<feature type="compositionally biased region" description="Low complexity" evidence="1">
    <location>
        <begin position="84"/>
        <end position="93"/>
    </location>
</feature>
<gene>
    <name evidence="2" type="ordered locus">Bathy16g01710</name>
</gene>
<feature type="compositionally biased region" description="Acidic residues" evidence="1">
    <location>
        <begin position="62"/>
        <end position="73"/>
    </location>
</feature>
<organism evidence="2 3">
    <name type="scientific">Bathycoccus prasinos</name>
    <dbReference type="NCBI Taxonomy" id="41875"/>
    <lineage>
        <taxon>Eukaryota</taxon>
        <taxon>Viridiplantae</taxon>
        <taxon>Chlorophyta</taxon>
        <taxon>Mamiellophyceae</taxon>
        <taxon>Mamiellales</taxon>
        <taxon>Bathycoccaceae</taxon>
        <taxon>Bathycoccus</taxon>
    </lineage>
</organism>
<accession>K8FD84</accession>
<dbReference type="GeneID" id="19011120"/>
<feature type="compositionally biased region" description="Basic and acidic residues" evidence="1">
    <location>
        <begin position="74"/>
        <end position="83"/>
    </location>
</feature>
<keyword evidence="3" id="KW-1185">Reference proteome</keyword>
<dbReference type="Proteomes" id="UP000198341">
    <property type="component" value="Chromosome 16"/>
</dbReference>
<evidence type="ECO:0000313" key="2">
    <source>
        <dbReference type="EMBL" id="CCO20228.1"/>
    </source>
</evidence>
<feature type="region of interest" description="Disordered" evidence="1">
    <location>
        <begin position="57"/>
        <end position="94"/>
    </location>
</feature>
<reference evidence="2 3" key="1">
    <citation type="submission" date="2011-10" db="EMBL/GenBank/DDBJ databases">
        <authorList>
            <person name="Genoscope - CEA"/>
        </authorList>
    </citation>
    <scope>NUCLEOTIDE SEQUENCE [LARGE SCALE GENOMIC DNA]</scope>
    <source>
        <strain evidence="2 3">RCC 1105</strain>
    </source>
</reference>
<protein>
    <recommendedName>
        <fullName evidence="4">Elongator complex protein 5</fullName>
    </recommendedName>
</protein>
<evidence type="ECO:0008006" key="4">
    <source>
        <dbReference type="Google" id="ProtNLM"/>
    </source>
</evidence>